<dbReference type="InterPro" id="IPR036061">
    <property type="entry name" value="CheW-like_dom_sf"/>
</dbReference>
<evidence type="ECO:0000313" key="13">
    <source>
        <dbReference type="EMBL" id="PPK66511.1"/>
    </source>
</evidence>
<feature type="compositionally biased region" description="Low complexity" evidence="9">
    <location>
        <begin position="131"/>
        <end position="147"/>
    </location>
</feature>
<dbReference type="SMART" id="SM00387">
    <property type="entry name" value="HATPase_c"/>
    <property type="match status" value="1"/>
</dbReference>
<dbReference type="Pfam" id="PF02518">
    <property type="entry name" value="HATPase_c"/>
    <property type="match status" value="1"/>
</dbReference>
<proteinExistence type="predicted"/>
<protein>
    <recommendedName>
        <fullName evidence="3">histidine kinase</fullName>
        <ecNumber evidence="3">2.7.13.3</ecNumber>
    </recommendedName>
</protein>
<feature type="modified residue" description="Phosphohistidine" evidence="8">
    <location>
        <position position="47"/>
    </location>
</feature>
<dbReference type="EC" id="2.7.13.3" evidence="3"/>
<dbReference type="RefSeq" id="WP_104480476.1">
    <property type="nucleotide sequence ID" value="NZ_CP154825.1"/>
</dbReference>
<dbReference type="SUPFAM" id="SSF50341">
    <property type="entry name" value="CheW-like"/>
    <property type="match status" value="2"/>
</dbReference>
<dbReference type="SUPFAM" id="SSF47226">
    <property type="entry name" value="Histidine-containing phosphotransfer domain, HPT domain"/>
    <property type="match status" value="1"/>
</dbReference>
<keyword evidence="4 8" id="KW-0597">Phosphoprotein</keyword>
<feature type="domain" description="Histidine kinase" evidence="10">
    <location>
        <begin position="208"/>
        <end position="452"/>
    </location>
</feature>
<dbReference type="InterPro" id="IPR036641">
    <property type="entry name" value="HPT_dom_sf"/>
</dbReference>
<evidence type="ECO:0000256" key="3">
    <source>
        <dbReference type="ARBA" id="ARBA00012438"/>
    </source>
</evidence>
<dbReference type="PANTHER" id="PTHR43395:SF1">
    <property type="entry name" value="CHEMOTAXIS PROTEIN CHEA"/>
    <property type="match status" value="1"/>
</dbReference>
<dbReference type="Pfam" id="PF01584">
    <property type="entry name" value="CheW"/>
    <property type="match status" value="2"/>
</dbReference>
<dbReference type="Gene3D" id="1.20.120.160">
    <property type="entry name" value="HPT domain"/>
    <property type="match status" value="1"/>
</dbReference>
<dbReference type="Gene3D" id="3.30.565.10">
    <property type="entry name" value="Histidine kinase-like ATPase, C-terminal domain"/>
    <property type="match status" value="1"/>
</dbReference>
<evidence type="ECO:0000256" key="8">
    <source>
        <dbReference type="PROSITE-ProRule" id="PRU00110"/>
    </source>
</evidence>
<dbReference type="SUPFAM" id="SSF55874">
    <property type="entry name" value="ATPase domain of HSP90 chaperone/DNA topoisomerase II/histidine kinase"/>
    <property type="match status" value="1"/>
</dbReference>
<dbReference type="Gene3D" id="2.30.30.40">
    <property type="entry name" value="SH3 Domains"/>
    <property type="match status" value="1"/>
</dbReference>
<dbReference type="InterPro" id="IPR037006">
    <property type="entry name" value="CheA-like_homodim_sf"/>
</dbReference>
<dbReference type="EMBL" id="PTIX01000010">
    <property type="protein sequence ID" value="PPK66511.1"/>
    <property type="molecule type" value="Genomic_DNA"/>
</dbReference>
<dbReference type="InterPro" id="IPR004358">
    <property type="entry name" value="Sig_transdc_His_kin-like_C"/>
</dbReference>
<keyword evidence="7" id="KW-0902">Two-component regulatory system</keyword>
<name>A0A2S6GN07_9PSEU</name>
<organism evidence="13 14">
    <name type="scientific">Actinokineospora auranticolor</name>
    <dbReference type="NCBI Taxonomy" id="155976"/>
    <lineage>
        <taxon>Bacteria</taxon>
        <taxon>Bacillati</taxon>
        <taxon>Actinomycetota</taxon>
        <taxon>Actinomycetes</taxon>
        <taxon>Pseudonocardiales</taxon>
        <taxon>Pseudonocardiaceae</taxon>
        <taxon>Actinokineospora</taxon>
    </lineage>
</organism>
<dbReference type="Gene3D" id="2.40.50.180">
    <property type="entry name" value="CheA-289, Domain 4"/>
    <property type="match status" value="1"/>
</dbReference>
<dbReference type="GO" id="GO:0000155">
    <property type="term" value="F:phosphorelay sensor kinase activity"/>
    <property type="evidence" value="ECO:0007669"/>
    <property type="project" value="InterPro"/>
</dbReference>
<dbReference type="PRINTS" id="PR00344">
    <property type="entry name" value="BCTRLSENSOR"/>
</dbReference>
<keyword evidence="5" id="KW-0808">Transferase</keyword>
<dbReference type="CDD" id="cd00088">
    <property type="entry name" value="HPT"/>
    <property type="match status" value="1"/>
</dbReference>
<dbReference type="PROSITE" id="PS50109">
    <property type="entry name" value="HIS_KIN"/>
    <property type="match status" value="1"/>
</dbReference>
<dbReference type="AlphaFoldDB" id="A0A2S6GN07"/>
<dbReference type="SMART" id="SM00260">
    <property type="entry name" value="CheW"/>
    <property type="match status" value="2"/>
</dbReference>
<comment type="catalytic activity">
    <reaction evidence="1">
        <text>ATP + protein L-histidine = ADP + protein N-phospho-L-histidine.</text>
        <dbReference type="EC" id="2.7.13.3"/>
    </reaction>
</comment>
<dbReference type="InterPro" id="IPR003594">
    <property type="entry name" value="HATPase_dom"/>
</dbReference>
<feature type="domain" description="CheW-like" evidence="11">
    <location>
        <begin position="454"/>
        <end position="593"/>
    </location>
</feature>
<comment type="subcellular location">
    <subcellularLocation>
        <location evidence="2">Cell membrane</location>
    </subcellularLocation>
</comment>
<dbReference type="GO" id="GO:0006935">
    <property type="term" value="P:chemotaxis"/>
    <property type="evidence" value="ECO:0007669"/>
    <property type="project" value="InterPro"/>
</dbReference>
<feature type="domain" description="CheW-like" evidence="11">
    <location>
        <begin position="617"/>
        <end position="755"/>
    </location>
</feature>
<dbReference type="PROSITE" id="PS50894">
    <property type="entry name" value="HPT"/>
    <property type="match status" value="1"/>
</dbReference>
<dbReference type="InterPro" id="IPR004105">
    <property type="entry name" value="CheA-like_dim"/>
</dbReference>
<dbReference type="PANTHER" id="PTHR43395">
    <property type="entry name" value="SENSOR HISTIDINE KINASE CHEA"/>
    <property type="match status" value="1"/>
</dbReference>
<dbReference type="Gene3D" id="1.10.287.560">
    <property type="entry name" value="Histidine kinase CheA-like, homodimeric domain"/>
    <property type="match status" value="1"/>
</dbReference>
<dbReference type="InterPro" id="IPR002545">
    <property type="entry name" value="CheW-lke_dom"/>
</dbReference>
<dbReference type="Pfam" id="PF02895">
    <property type="entry name" value="H-kinase_dim"/>
    <property type="match status" value="1"/>
</dbReference>
<evidence type="ECO:0000256" key="1">
    <source>
        <dbReference type="ARBA" id="ARBA00000085"/>
    </source>
</evidence>
<dbReference type="Proteomes" id="UP000239203">
    <property type="component" value="Unassembled WGS sequence"/>
</dbReference>
<evidence type="ECO:0000256" key="4">
    <source>
        <dbReference type="ARBA" id="ARBA00022553"/>
    </source>
</evidence>
<dbReference type="SMART" id="SM00073">
    <property type="entry name" value="HPT"/>
    <property type="match status" value="1"/>
</dbReference>
<evidence type="ECO:0000256" key="2">
    <source>
        <dbReference type="ARBA" id="ARBA00004236"/>
    </source>
</evidence>
<dbReference type="OrthoDB" id="9803176at2"/>
<evidence type="ECO:0000256" key="6">
    <source>
        <dbReference type="ARBA" id="ARBA00022777"/>
    </source>
</evidence>
<dbReference type="FunFam" id="3.30.565.10:FF:000016">
    <property type="entry name" value="Chemotaxis protein CheA, putative"/>
    <property type="match status" value="1"/>
</dbReference>
<dbReference type="CDD" id="cd16916">
    <property type="entry name" value="HATPase_CheA-like"/>
    <property type="match status" value="1"/>
</dbReference>
<dbReference type="InterPro" id="IPR036097">
    <property type="entry name" value="HisK_dim/P_sf"/>
</dbReference>
<dbReference type="GO" id="GO:0005737">
    <property type="term" value="C:cytoplasm"/>
    <property type="evidence" value="ECO:0007669"/>
    <property type="project" value="InterPro"/>
</dbReference>
<gene>
    <name evidence="13" type="ORF">CLV40_110215</name>
</gene>
<dbReference type="GO" id="GO:0005886">
    <property type="term" value="C:plasma membrane"/>
    <property type="evidence" value="ECO:0007669"/>
    <property type="project" value="UniProtKB-SubCell"/>
</dbReference>
<feature type="region of interest" description="Disordered" evidence="9">
    <location>
        <begin position="131"/>
        <end position="197"/>
    </location>
</feature>
<dbReference type="InterPro" id="IPR005467">
    <property type="entry name" value="His_kinase_dom"/>
</dbReference>
<evidence type="ECO:0000259" key="12">
    <source>
        <dbReference type="PROSITE" id="PS50894"/>
    </source>
</evidence>
<dbReference type="InterPro" id="IPR051315">
    <property type="entry name" value="Bact_Chemotaxis_CheA"/>
</dbReference>
<keyword evidence="6 13" id="KW-0418">Kinase</keyword>
<sequence length="764" mass="81632">MEDFDDVVQEFLVESYENLDQLDQDLVALERDPTARDRLASVFRTIHTIKGTSGFLAFAKLEQVTHAGESLLARLRDGVQTLDRRGADVLLRVVDVVRALLAEIERDGREGDIDIRDTVVEVEACIAGEPAPLPAADGAGNAAPAEAPKADAAEAPAAEAAPVEQAEVAEAPAETPAETPAQATPAAEAASAEEPILSRRGVADTSVRVDVELLDKLMRLVGELVLTRNQMVRATEHNGDHTLGRAAQRLNIITSELQEGVMKTRMQPISHLWSKLPRVVRDLSNSLGRQVNLELEGAETELDRSLLEAVKDPLTHLVRNAVDHGLESPDDRVKAGKTPDGTLTLRAYHEHGHVVVEVADDGKGVDPKLIGATAVKRGLLTEAQVAAMDPDDVLRLVFRPGFSTAAKVSNVSGRGVGMDVVRTNLEAIGGAVDLRSVVGKGTTWRLTIPLTLAIVQALIVESANERYVLPQMSVRELVCVEGQSSARIEYVSGAPVCRLRGRLLPLVRLNEALGGPAERPEENGEAIYIAVLNGEGHEFGLVVDRVLTTEEVVVKPLASHLKDVGCYAGATILGDGRVSLILDVLALARNAHLGSAERAAAAAAALAEAAAQRAETRDRLLVTRVSDRRVAIPLSMVTRLEEFPVSAVERVGSREVVQYRGQILPVLRLSGLLGSWSEDVSDTVPAVVYSSGGHSVALAVDGILDIVDDTAPHGPADGDGLSGSTVIDDKVTELLDMRRAIMAADPDFQLPEYETPDYLVEASS</sequence>
<feature type="compositionally biased region" description="Low complexity" evidence="9">
    <location>
        <begin position="153"/>
        <end position="195"/>
    </location>
</feature>
<dbReference type="CDD" id="cd00731">
    <property type="entry name" value="CheA_reg"/>
    <property type="match status" value="1"/>
</dbReference>
<evidence type="ECO:0000256" key="5">
    <source>
        <dbReference type="ARBA" id="ARBA00022679"/>
    </source>
</evidence>
<keyword evidence="14" id="KW-1185">Reference proteome</keyword>
<dbReference type="SUPFAM" id="SSF47384">
    <property type="entry name" value="Homodimeric domain of signal transducing histidine kinase"/>
    <property type="match status" value="1"/>
</dbReference>
<evidence type="ECO:0000313" key="14">
    <source>
        <dbReference type="Proteomes" id="UP000239203"/>
    </source>
</evidence>
<evidence type="ECO:0000259" key="10">
    <source>
        <dbReference type="PROSITE" id="PS50109"/>
    </source>
</evidence>
<dbReference type="InterPro" id="IPR008207">
    <property type="entry name" value="Sig_transdc_His_kin_Hpt_dom"/>
</dbReference>
<dbReference type="Pfam" id="PF01627">
    <property type="entry name" value="Hpt"/>
    <property type="match status" value="1"/>
</dbReference>
<dbReference type="InterPro" id="IPR036890">
    <property type="entry name" value="HATPase_C_sf"/>
</dbReference>
<feature type="domain" description="HPt" evidence="12">
    <location>
        <begin position="1"/>
        <end position="104"/>
    </location>
</feature>
<accession>A0A2S6GN07</accession>
<reference evidence="13 14" key="1">
    <citation type="submission" date="2018-02" db="EMBL/GenBank/DDBJ databases">
        <title>Genomic Encyclopedia of Archaeal and Bacterial Type Strains, Phase II (KMG-II): from individual species to whole genera.</title>
        <authorList>
            <person name="Goeker M."/>
        </authorList>
    </citation>
    <scope>NUCLEOTIDE SEQUENCE [LARGE SCALE GENOMIC DNA]</scope>
    <source>
        <strain evidence="13 14">YU 961-1</strain>
    </source>
</reference>
<dbReference type="PROSITE" id="PS50851">
    <property type="entry name" value="CHEW"/>
    <property type="match status" value="2"/>
</dbReference>
<dbReference type="SMART" id="SM01231">
    <property type="entry name" value="H-kinase_dim"/>
    <property type="match status" value="1"/>
</dbReference>
<comment type="caution">
    <text evidence="13">The sequence shown here is derived from an EMBL/GenBank/DDBJ whole genome shotgun (WGS) entry which is preliminary data.</text>
</comment>
<evidence type="ECO:0000259" key="11">
    <source>
        <dbReference type="PROSITE" id="PS50851"/>
    </source>
</evidence>
<evidence type="ECO:0000256" key="7">
    <source>
        <dbReference type="ARBA" id="ARBA00023012"/>
    </source>
</evidence>
<evidence type="ECO:0000256" key="9">
    <source>
        <dbReference type="SAM" id="MobiDB-lite"/>
    </source>
</evidence>